<evidence type="ECO:0000256" key="1">
    <source>
        <dbReference type="SAM" id="SignalP"/>
    </source>
</evidence>
<evidence type="ECO:0000313" key="2">
    <source>
        <dbReference type="EMBL" id="UOE33864.1"/>
    </source>
</evidence>
<proteinExistence type="predicted"/>
<gene>
    <name evidence="2" type="ORF">MTP16_22465</name>
</gene>
<protein>
    <submittedName>
        <fullName evidence="2">T9SS type A sorting domain-containing protein</fullName>
    </submittedName>
</protein>
<feature type="signal peptide" evidence="1">
    <location>
        <begin position="1"/>
        <end position="21"/>
    </location>
</feature>
<reference evidence="2 3" key="1">
    <citation type="submission" date="2022-03" db="EMBL/GenBank/DDBJ databases">
        <title>Hymenobactersp. isolated from the air.</title>
        <authorList>
            <person name="Won M."/>
            <person name="Kwon S.-W."/>
        </authorList>
    </citation>
    <scope>NUCLEOTIDE SEQUENCE [LARGE SCALE GENOMIC DNA]</scope>
    <source>
        <strain evidence="2 3">KACC 22596</strain>
    </source>
</reference>
<evidence type="ECO:0000313" key="3">
    <source>
        <dbReference type="Proteomes" id="UP000831390"/>
    </source>
</evidence>
<keyword evidence="1" id="KW-0732">Signal</keyword>
<dbReference type="Proteomes" id="UP000831390">
    <property type="component" value="Chromosome"/>
</dbReference>
<sequence length="387" mass="40267">MKSLLPTLALLAAGFSASAQTAITLTQSNFPAGPTNSLYYAANLSGVTRPTTGANQAWDYRSLTSAGPTFDIYNPVPAGSPFPTATRVVPYTVTLGPLSVRGTTYQALTSAGLVELGSQLAVQRFGLGALTGSPTDSLVVPAQTVSLNNRVEVAFPLTAGSVTRQQSRTGTVGLLTVGLVGLNRTPLQLVQRVSRVDSVAGWGTVRIPAGTGGTAAIPALMRRTRIVEVDSFYLGGQPAPAALLGALGVQQGATFGVFYDYFYRANSGQTLLEFNYTTSSFQTLSAVYYSREANLPLTARTALATELGGLRAYPNPVGHGPLTLAAGNGRREPLRLTVRDVLGRARATASATTGQPTDVLAGLPAGTYLLEAEGANGARSTVRVVRE</sequence>
<name>A0ABY4B4S0_9BACT</name>
<dbReference type="RefSeq" id="WP_243514272.1">
    <property type="nucleotide sequence ID" value="NZ_CP094534.1"/>
</dbReference>
<dbReference type="NCBIfam" id="TIGR04183">
    <property type="entry name" value="Por_Secre_tail"/>
    <property type="match status" value="1"/>
</dbReference>
<dbReference type="InterPro" id="IPR026444">
    <property type="entry name" value="Secre_tail"/>
</dbReference>
<keyword evidence="3" id="KW-1185">Reference proteome</keyword>
<organism evidence="2 3">
    <name type="scientific">Hymenobacter monticola</name>
    <dbReference type="NCBI Taxonomy" id="1705399"/>
    <lineage>
        <taxon>Bacteria</taxon>
        <taxon>Pseudomonadati</taxon>
        <taxon>Bacteroidota</taxon>
        <taxon>Cytophagia</taxon>
        <taxon>Cytophagales</taxon>
        <taxon>Hymenobacteraceae</taxon>
        <taxon>Hymenobacter</taxon>
    </lineage>
</organism>
<dbReference type="EMBL" id="CP094534">
    <property type="protein sequence ID" value="UOE33864.1"/>
    <property type="molecule type" value="Genomic_DNA"/>
</dbReference>
<feature type="chain" id="PRO_5045817844" evidence="1">
    <location>
        <begin position="22"/>
        <end position="387"/>
    </location>
</feature>
<accession>A0ABY4B4S0</accession>